<evidence type="ECO:0000256" key="1">
    <source>
        <dbReference type="ARBA" id="ARBA00004141"/>
    </source>
</evidence>
<evidence type="ECO:0000256" key="8">
    <source>
        <dbReference type="SAM" id="Phobius"/>
    </source>
</evidence>
<dbReference type="InterPro" id="IPR020846">
    <property type="entry name" value="MFS_dom"/>
</dbReference>
<dbReference type="Gene3D" id="1.20.1250.20">
    <property type="entry name" value="MFS general substrate transporter like domains"/>
    <property type="match status" value="1"/>
</dbReference>
<dbReference type="GO" id="GO:0015798">
    <property type="term" value="P:myo-inositol transport"/>
    <property type="evidence" value="ECO:0007669"/>
    <property type="project" value="UniProtKB-ARBA"/>
</dbReference>
<dbReference type="SUPFAM" id="SSF103473">
    <property type="entry name" value="MFS general substrate transporter"/>
    <property type="match status" value="1"/>
</dbReference>
<gene>
    <name evidence="10" type="ORF">B0H65DRAFT_466638</name>
</gene>
<dbReference type="GO" id="GO:0016020">
    <property type="term" value="C:membrane"/>
    <property type="evidence" value="ECO:0007669"/>
    <property type="project" value="UniProtKB-SubCell"/>
</dbReference>
<evidence type="ECO:0000256" key="4">
    <source>
        <dbReference type="ARBA" id="ARBA00022692"/>
    </source>
</evidence>
<feature type="transmembrane region" description="Helical" evidence="8">
    <location>
        <begin position="235"/>
        <end position="256"/>
    </location>
</feature>
<comment type="subcellular location">
    <subcellularLocation>
        <location evidence="1">Membrane</location>
        <topology evidence="1">Multi-pass membrane protein</topology>
    </subcellularLocation>
</comment>
<feature type="transmembrane region" description="Helical" evidence="8">
    <location>
        <begin position="300"/>
        <end position="321"/>
    </location>
</feature>
<evidence type="ECO:0000313" key="10">
    <source>
        <dbReference type="EMBL" id="KAK3345430.1"/>
    </source>
</evidence>
<dbReference type="GeneID" id="87864020"/>
<dbReference type="PROSITE" id="PS50850">
    <property type="entry name" value="MFS"/>
    <property type="match status" value="1"/>
</dbReference>
<dbReference type="RefSeq" id="XP_062682043.1">
    <property type="nucleotide sequence ID" value="XM_062826866.1"/>
</dbReference>
<evidence type="ECO:0000256" key="7">
    <source>
        <dbReference type="SAM" id="MobiDB-lite"/>
    </source>
</evidence>
<feature type="compositionally biased region" description="Basic and acidic residues" evidence="7">
    <location>
        <begin position="640"/>
        <end position="655"/>
    </location>
</feature>
<evidence type="ECO:0000259" key="9">
    <source>
        <dbReference type="PROSITE" id="PS50850"/>
    </source>
</evidence>
<reference evidence="10" key="1">
    <citation type="journal article" date="2023" name="Mol. Phylogenet. Evol.">
        <title>Genome-scale phylogeny and comparative genomics of the fungal order Sordariales.</title>
        <authorList>
            <person name="Hensen N."/>
            <person name="Bonometti L."/>
            <person name="Westerberg I."/>
            <person name="Brannstrom I.O."/>
            <person name="Guillou S."/>
            <person name="Cros-Aarteil S."/>
            <person name="Calhoun S."/>
            <person name="Haridas S."/>
            <person name="Kuo A."/>
            <person name="Mondo S."/>
            <person name="Pangilinan J."/>
            <person name="Riley R."/>
            <person name="LaButti K."/>
            <person name="Andreopoulos B."/>
            <person name="Lipzen A."/>
            <person name="Chen C."/>
            <person name="Yan M."/>
            <person name="Daum C."/>
            <person name="Ng V."/>
            <person name="Clum A."/>
            <person name="Steindorff A."/>
            <person name="Ohm R.A."/>
            <person name="Martin F."/>
            <person name="Silar P."/>
            <person name="Natvig D.O."/>
            <person name="Lalanne C."/>
            <person name="Gautier V."/>
            <person name="Ament-Velasquez S.L."/>
            <person name="Kruys A."/>
            <person name="Hutchinson M.I."/>
            <person name="Powell A.J."/>
            <person name="Barry K."/>
            <person name="Miller A.N."/>
            <person name="Grigoriev I.V."/>
            <person name="Debuchy R."/>
            <person name="Gladieux P."/>
            <person name="Hiltunen Thoren M."/>
            <person name="Johannesson H."/>
        </authorList>
    </citation>
    <scope>NUCLEOTIDE SEQUENCE</scope>
    <source>
        <strain evidence="10">CBS 560.94</strain>
    </source>
</reference>
<comment type="similarity">
    <text evidence="2">Belongs to the major facilitator superfamily. Sugar transporter (TC 2.A.1.1) family.</text>
</comment>
<proteinExistence type="inferred from homology"/>
<dbReference type="GO" id="GO:0015791">
    <property type="term" value="P:polyol transmembrane transport"/>
    <property type="evidence" value="ECO:0007669"/>
    <property type="project" value="UniProtKB-ARBA"/>
</dbReference>
<feature type="transmembrane region" description="Helical" evidence="8">
    <location>
        <begin position="525"/>
        <end position="545"/>
    </location>
</feature>
<feature type="region of interest" description="Disordered" evidence="7">
    <location>
        <begin position="633"/>
        <end position="667"/>
    </location>
</feature>
<feature type="transmembrane region" description="Helical" evidence="8">
    <location>
        <begin position="557"/>
        <end position="576"/>
    </location>
</feature>
<dbReference type="PRINTS" id="PR00171">
    <property type="entry name" value="SUGRTRNSPORT"/>
</dbReference>
<dbReference type="EMBL" id="JAUEPP010000004">
    <property type="protein sequence ID" value="KAK3345430.1"/>
    <property type="molecule type" value="Genomic_DNA"/>
</dbReference>
<dbReference type="PANTHER" id="PTHR48020">
    <property type="entry name" value="PROTON MYO-INOSITOL COTRANSPORTER"/>
    <property type="match status" value="1"/>
</dbReference>
<evidence type="ECO:0000256" key="6">
    <source>
        <dbReference type="ARBA" id="ARBA00023136"/>
    </source>
</evidence>
<keyword evidence="11" id="KW-1185">Reference proteome</keyword>
<feature type="compositionally biased region" description="Polar residues" evidence="7">
    <location>
        <begin position="1"/>
        <end position="10"/>
    </location>
</feature>
<dbReference type="InterPro" id="IPR003663">
    <property type="entry name" value="Sugar/inositol_transpt"/>
</dbReference>
<name>A0AAE0JFY3_9PEZI</name>
<feature type="transmembrane region" description="Helical" evidence="8">
    <location>
        <begin position="459"/>
        <end position="480"/>
    </location>
</feature>
<feature type="transmembrane region" description="Helical" evidence="8">
    <location>
        <begin position="129"/>
        <end position="146"/>
    </location>
</feature>
<dbReference type="NCBIfam" id="TIGR00879">
    <property type="entry name" value="SP"/>
    <property type="match status" value="1"/>
</dbReference>
<feature type="domain" description="Major facilitator superfamily (MFS) profile" evidence="9">
    <location>
        <begin position="133"/>
        <end position="580"/>
    </location>
</feature>
<accession>A0AAE0JFY3</accession>
<dbReference type="InterPro" id="IPR050814">
    <property type="entry name" value="Myo-inositol_Transporter"/>
</dbReference>
<dbReference type="GO" id="GO:0022857">
    <property type="term" value="F:transmembrane transporter activity"/>
    <property type="evidence" value="ECO:0007669"/>
    <property type="project" value="InterPro"/>
</dbReference>
<dbReference type="AlphaFoldDB" id="A0AAE0JFY3"/>
<dbReference type="Proteomes" id="UP001278500">
    <property type="component" value="Unassembled WGS sequence"/>
</dbReference>
<feature type="transmembrane region" description="Helical" evidence="8">
    <location>
        <begin position="205"/>
        <end position="223"/>
    </location>
</feature>
<keyword evidence="5 8" id="KW-1133">Transmembrane helix</keyword>
<keyword evidence="4 8" id="KW-0812">Transmembrane</keyword>
<dbReference type="FunFam" id="1.20.1250.20:FF:000100">
    <property type="entry name" value="MFS sugar transporter, putative"/>
    <property type="match status" value="1"/>
</dbReference>
<feature type="transmembrane region" description="Helical" evidence="8">
    <location>
        <begin position="268"/>
        <end position="288"/>
    </location>
</feature>
<sequence>MASNPTNTAAPTGGLDEKKRSTSSGFASGTAYAEHDDRASTLNSEKARLEASKKLANPLAGLSPQRLEAMGEEYAQMAGLTSEEDIRAFRLGARIAGDENNYDLIPELTEREKEVLVRETTHKWSNPPMLYWVVVICSLCAAVQGMDETVVNGAQLFYKDKFGIGTDSQRDTWLLGLVNSAPYLCCAILGCWLTEPMNRIFGRRGTIFVSCIISAAACFHQAFTNTWWHMFIARFYLGLGIGPKSATTPIFAAECSPPKLRGALVMQWQMWTAFGIMVGYIADLAFYFVPDHGIGLGLNWRLMMGSAMIPAVIVVCLAFLCPESPRWYLSKGRHQDAFGALCRLRFEKVQAARDLFYTYTLLEAEKQAQAMSGVKKGNRFKELFTVRRNRNAAIASSGLMFMQQFCGVNIIAYYSSAVFRDAGFSDVSALAASLGFGVVNWLFAIPAMYTIDTFGRRNLLLTTFPLMSLFLFFTGFSFWIPEDSKAHVGCIALGIYLFGMVYSPGEGPVPFTYSAEAYPLYIRPIGMSLATATTWFFNFVLSITWPSMVTAFKPQGAFGWYAGWNIIGFLFTLFLVPETKEKTLEELDHVFDVPVRKLVRYGADQSLSFFGKGMKPTAPSALHGDAERMDEMVGEQQLGEGEREKRWSKEREREGGIMGRGDAAGRV</sequence>
<comment type="caution">
    <text evidence="10">The sequence shown here is derived from an EMBL/GenBank/DDBJ whole genome shotgun (WGS) entry which is preliminary data.</text>
</comment>
<evidence type="ECO:0000256" key="5">
    <source>
        <dbReference type="ARBA" id="ARBA00022989"/>
    </source>
</evidence>
<reference evidence="10" key="2">
    <citation type="submission" date="2023-06" db="EMBL/GenBank/DDBJ databases">
        <authorList>
            <consortium name="Lawrence Berkeley National Laboratory"/>
            <person name="Haridas S."/>
            <person name="Hensen N."/>
            <person name="Bonometti L."/>
            <person name="Westerberg I."/>
            <person name="Brannstrom I.O."/>
            <person name="Guillou S."/>
            <person name="Cros-Aarteil S."/>
            <person name="Calhoun S."/>
            <person name="Kuo A."/>
            <person name="Mondo S."/>
            <person name="Pangilinan J."/>
            <person name="Riley R."/>
            <person name="Labutti K."/>
            <person name="Andreopoulos B."/>
            <person name="Lipzen A."/>
            <person name="Chen C."/>
            <person name="Yanf M."/>
            <person name="Daum C."/>
            <person name="Ng V."/>
            <person name="Clum A."/>
            <person name="Steindorff A."/>
            <person name="Ohm R."/>
            <person name="Martin F."/>
            <person name="Silar P."/>
            <person name="Natvig D."/>
            <person name="Lalanne C."/>
            <person name="Gautier V."/>
            <person name="Ament-Velasquez S.L."/>
            <person name="Kruys A."/>
            <person name="Hutchinson M.I."/>
            <person name="Powell A.J."/>
            <person name="Barry K."/>
            <person name="Miller A.N."/>
            <person name="Grigoriev I.V."/>
            <person name="Debuchy R."/>
            <person name="Gladieux P."/>
            <person name="Thoren M.H."/>
            <person name="Johannesson H."/>
        </authorList>
    </citation>
    <scope>NUCLEOTIDE SEQUENCE</scope>
    <source>
        <strain evidence="10">CBS 560.94</strain>
    </source>
</reference>
<dbReference type="InterPro" id="IPR036259">
    <property type="entry name" value="MFS_trans_sf"/>
</dbReference>
<feature type="transmembrane region" description="Helical" evidence="8">
    <location>
        <begin position="427"/>
        <end position="447"/>
    </location>
</feature>
<evidence type="ECO:0000256" key="2">
    <source>
        <dbReference type="ARBA" id="ARBA00010992"/>
    </source>
</evidence>
<dbReference type="Pfam" id="PF00083">
    <property type="entry name" value="Sugar_tr"/>
    <property type="match status" value="1"/>
</dbReference>
<feature type="compositionally biased region" description="Basic and acidic residues" evidence="7">
    <location>
        <begin position="33"/>
        <end position="45"/>
    </location>
</feature>
<feature type="transmembrane region" description="Helical" evidence="8">
    <location>
        <begin position="486"/>
        <end position="504"/>
    </location>
</feature>
<organism evidence="10 11">
    <name type="scientific">Neurospora tetraspora</name>
    <dbReference type="NCBI Taxonomy" id="94610"/>
    <lineage>
        <taxon>Eukaryota</taxon>
        <taxon>Fungi</taxon>
        <taxon>Dikarya</taxon>
        <taxon>Ascomycota</taxon>
        <taxon>Pezizomycotina</taxon>
        <taxon>Sordariomycetes</taxon>
        <taxon>Sordariomycetidae</taxon>
        <taxon>Sordariales</taxon>
        <taxon>Sordariaceae</taxon>
        <taxon>Neurospora</taxon>
    </lineage>
</organism>
<protein>
    <recommendedName>
        <fullName evidence="9">Major facilitator superfamily (MFS) profile domain-containing protein</fullName>
    </recommendedName>
</protein>
<dbReference type="InterPro" id="IPR005828">
    <property type="entry name" value="MFS_sugar_transport-like"/>
</dbReference>
<feature type="transmembrane region" description="Helical" evidence="8">
    <location>
        <begin position="392"/>
        <end position="415"/>
    </location>
</feature>
<keyword evidence="6 8" id="KW-0472">Membrane</keyword>
<evidence type="ECO:0000256" key="3">
    <source>
        <dbReference type="ARBA" id="ARBA00022448"/>
    </source>
</evidence>
<evidence type="ECO:0000313" key="11">
    <source>
        <dbReference type="Proteomes" id="UP001278500"/>
    </source>
</evidence>
<dbReference type="PANTHER" id="PTHR48020:SF25">
    <property type="entry name" value="SUGAR TRANSPORTER, PUTATIVE (AFU_ORTHOLOGUE AFUA_7G05830)-RELATED"/>
    <property type="match status" value="1"/>
</dbReference>
<feature type="region of interest" description="Disordered" evidence="7">
    <location>
        <begin position="1"/>
        <end position="45"/>
    </location>
</feature>
<keyword evidence="3" id="KW-0813">Transport</keyword>
<feature type="transmembrane region" description="Helical" evidence="8">
    <location>
        <begin position="173"/>
        <end position="193"/>
    </location>
</feature>